<feature type="region of interest" description="Disordered" evidence="1">
    <location>
        <begin position="65"/>
        <end position="90"/>
    </location>
</feature>
<feature type="compositionally biased region" description="Polar residues" evidence="1">
    <location>
        <begin position="75"/>
        <end position="89"/>
    </location>
</feature>
<sequence>MTTAAHGATNAQAGVIATNPATAPDATPSEVGWPSRTFSTINQPSAAAAVATCVFNRARAATPLAPRADPALKPNQPNHSSPAPISTSGIECGRIDSLRQPIRLPRTNAIANPAAPALMCTAVPPAKSSTPLAARNPTPVTVSPTLFPNAKTQCATGK</sequence>
<dbReference type="AlphaFoldDB" id="A0A6J7FKS6"/>
<name>A0A6J7FKS6_9ZZZZ</name>
<reference evidence="2" key="1">
    <citation type="submission" date="2020-05" db="EMBL/GenBank/DDBJ databases">
        <authorList>
            <person name="Chiriac C."/>
            <person name="Salcher M."/>
            <person name="Ghai R."/>
            <person name="Kavagutti S V."/>
        </authorList>
    </citation>
    <scope>NUCLEOTIDE SEQUENCE</scope>
</reference>
<protein>
    <submittedName>
        <fullName evidence="2">Unannotated protein</fullName>
    </submittedName>
</protein>
<evidence type="ECO:0000313" key="2">
    <source>
        <dbReference type="EMBL" id="CAB4896027.1"/>
    </source>
</evidence>
<feature type="region of interest" description="Disordered" evidence="1">
    <location>
        <begin position="1"/>
        <end position="36"/>
    </location>
</feature>
<accession>A0A6J7FKS6</accession>
<dbReference type="EMBL" id="CAFBMP010000002">
    <property type="protein sequence ID" value="CAB4896027.1"/>
    <property type="molecule type" value="Genomic_DNA"/>
</dbReference>
<gene>
    <name evidence="2" type="ORF">UFOPK3608_00058</name>
</gene>
<feature type="compositionally biased region" description="Low complexity" evidence="1">
    <location>
        <begin position="17"/>
        <end position="28"/>
    </location>
</feature>
<organism evidence="2">
    <name type="scientific">freshwater metagenome</name>
    <dbReference type="NCBI Taxonomy" id="449393"/>
    <lineage>
        <taxon>unclassified sequences</taxon>
        <taxon>metagenomes</taxon>
        <taxon>ecological metagenomes</taxon>
    </lineage>
</organism>
<evidence type="ECO:0000256" key="1">
    <source>
        <dbReference type="SAM" id="MobiDB-lite"/>
    </source>
</evidence>
<proteinExistence type="predicted"/>